<keyword evidence="2" id="KW-1185">Reference proteome</keyword>
<dbReference type="RefSeq" id="WP_273741578.1">
    <property type="nucleotide sequence ID" value="NZ_JAQIVI010000630.1"/>
</dbReference>
<dbReference type="AlphaFoldDB" id="A0ABD5SWN9"/>
<proteinExistence type="predicted"/>
<dbReference type="EMBL" id="JBHSWV010000630">
    <property type="protein sequence ID" value="MFC6768845.1"/>
    <property type="molecule type" value="Genomic_DNA"/>
</dbReference>
<organism evidence="1 2">
    <name type="scientific">Natrinema soli</name>
    <dbReference type="NCBI Taxonomy" id="1930624"/>
    <lineage>
        <taxon>Archaea</taxon>
        <taxon>Methanobacteriati</taxon>
        <taxon>Methanobacteriota</taxon>
        <taxon>Stenosarchaea group</taxon>
        <taxon>Halobacteria</taxon>
        <taxon>Halobacteriales</taxon>
        <taxon>Natrialbaceae</taxon>
        <taxon>Natrinema</taxon>
    </lineage>
</organism>
<protein>
    <submittedName>
        <fullName evidence="1">Uncharacterized protein</fullName>
    </submittedName>
</protein>
<evidence type="ECO:0000313" key="2">
    <source>
        <dbReference type="Proteomes" id="UP001596383"/>
    </source>
</evidence>
<comment type="caution">
    <text evidence="1">The sequence shown here is derived from an EMBL/GenBank/DDBJ whole genome shotgun (WGS) entry which is preliminary data.</text>
</comment>
<sequence length="48" mass="5439">MTPSRRRVPVRFEDEVVALDRTELTTETCNKYHLLLDFDVATEGGTVG</sequence>
<accession>A0ABD5SWN9</accession>
<reference evidence="1 2" key="1">
    <citation type="journal article" date="2019" name="Int. J. Syst. Evol. Microbiol.">
        <title>The Global Catalogue of Microorganisms (GCM) 10K type strain sequencing project: providing services to taxonomists for standard genome sequencing and annotation.</title>
        <authorList>
            <consortium name="The Broad Institute Genomics Platform"/>
            <consortium name="The Broad Institute Genome Sequencing Center for Infectious Disease"/>
            <person name="Wu L."/>
            <person name="Ma J."/>
        </authorList>
    </citation>
    <scope>NUCLEOTIDE SEQUENCE [LARGE SCALE GENOMIC DNA]</scope>
    <source>
        <strain evidence="1 2">LMG 29247</strain>
    </source>
</reference>
<gene>
    <name evidence="1" type="ORF">ACFQE6_28710</name>
</gene>
<dbReference type="Proteomes" id="UP001596383">
    <property type="component" value="Unassembled WGS sequence"/>
</dbReference>
<evidence type="ECO:0000313" key="1">
    <source>
        <dbReference type="EMBL" id="MFC6768845.1"/>
    </source>
</evidence>
<name>A0ABD5SWN9_9EURY</name>